<protein>
    <submittedName>
        <fullName evidence="1">Uncharacterized protein</fullName>
    </submittedName>
</protein>
<comment type="caution">
    <text evidence="1">The sequence shown here is derived from an EMBL/GenBank/DDBJ whole genome shotgun (WGS) entry which is preliminary data.</text>
</comment>
<accession>A0A645GKJ8</accession>
<reference evidence="1" key="1">
    <citation type="submission" date="2019-08" db="EMBL/GenBank/DDBJ databases">
        <authorList>
            <person name="Kucharzyk K."/>
            <person name="Murdoch R.W."/>
            <person name="Higgins S."/>
            <person name="Loffler F."/>
        </authorList>
    </citation>
    <scope>NUCLEOTIDE SEQUENCE</scope>
</reference>
<dbReference type="AlphaFoldDB" id="A0A645GKJ8"/>
<sequence length="116" mass="12453">MGGGNGHTGVTGETDRDCGGHLCRHPLSIGHAFLTDFLTNGGGYATPADHGTNAQRQCDGHNDPDRRILNGAQHVSFQFLQQTLIVSAYARQLNHFIGGIRDAQHNATQLTTLFDA</sequence>
<gene>
    <name evidence="1" type="ORF">SDC9_174161</name>
</gene>
<proteinExistence type="predicted"/>
<name>A0A645GKJ8_9ZZZZ</name>
<evidence type="ECO:0000313" key="1">
    <source>
        <dbReference type="EMBL" id="MPN26736.1"/>
    </source>
</evidence>
<organism evidence="1">
    <name type="scientific">bioreactor metagenome</name>
    <dbReference type="NCBI Taxonomy" id="1076179"/>
    <lineage>
        <taxon>unclassified sequences</taxon>
        <taxon>metagenomes</taxon>
        <taxon>ecological metagenomes</taxon>
    </lineage>
</organism>
<dbReference type="EMBL" id="VSSQ01076358">
    <property type="protein sequence ID" value="MPN26736.1"/>
    <property type="molecule type" value="Genomic_DNA"/>
</dbReference>